<evidence type="ECO:0000256" key="7">
    <source>
        <dbReference type="ARBA" id="ARBA00023136"/>
    </source>
</evidence>
<organism evidence="11 12">
    <name type="scientific">Gottfriedia luciferensis</name>
    <dbReference type="NCBI Taxonomy" id="178774"/>
    <lineage>
        <taxon>Bacteria</taxon>
        <taxon>Bacillati</taxon>
        <taxon>Bacillota</taxon>
        <taxon>Bacilli</taxon>
        <taxon>Bacillales</taxon>
        <taxon>Bacillaceae</taxon>
        <taxon>Gottfriedia</taxon>
    </lineage>
</organism>
<protein>
    <recommendedName>
        <fullName evidence="10">ComG operon protein 3</fullName>
    </recommendedName>
</protein>
<keyword evidence="6 10" id="KW-1133">Transmembrane helix</keyword>
<dbReference type="PANTHER" id="PTHR30093:SF2">
    <property type="entry name" value="TYPE II SECRETION SYSTEM PROTEIN H"/>
    <property type="match status" value="1"/>
</dbReference>
<comment type="subunit">
    <text evidence="10">Homodimer.</text>
</comment>
<comment type="caution">
    <text evidence="11">The sequence shown here is derived from an EMBL/GenBank/DDBJ whole genome shotgun (WGS) entry which is preliminary data.</text>
</comment>
<feature type="transmembrane region" description="Helical" evidence="10">
    <location>
        <begin position="6"/>
        <end position="27"/>
    </location>
</feature>
<evidence type="ECO:0000256" key="10">
    <source>
        <dbReference type="PIRNR" id="PIRNR029928"/>
    </source>
</evidence>
<evidence type="ECO:0000256" key="9">
    <source>
        <dbReference type="ARBA" id="ARBA00043982"/>
    </source>
</evidence>
<dbReference type="InterPro" id="IPR012902">
    <property type="entry name" value="N_methyl_site"/>
</dbReference>
<keyword evidence="10" id="KW-0813">Transport</keyword>
<gene>
    <name evidence="11" type="ORF">BED47_06645</name>
</gene>
<dbReference type="PRINTS" id="PR00813">
    <property type="entry name" value="BCTERIALGSPG"/>
</dbReference>
<dbReference type="Pfam" id="PF07963">
    <property type="entry name" value="N_methyl"/>
    <property type="match status" value="1"/>
</dbReference>
<dbReference type="InterPro" id="IPR000983">
    <property type="entry name" value="Bac_GSPG_pilin"/>
</dbReference>
<keyword evidence="3 10" id="KW-1003">Cell membrane</keyword>
<evidence type="ECO:0000313" key="11">
    <source>
        <dbReference type="EMBL" id="ODG91334.1"/>
    </source>
</evidence>
<evidence type="ECO:0000313" key="12">
    <source>
        <dbReference type="Proteomes" id="UP000094580"/>
    </source>
</evidence>
<dbReference type="SUPFAM" id="SSF54523">
    <property type="entry name" value="Pili subunits"/>
    <property type="match status" value="1"/>
</dbReference>
<dbReference type="EMBL" id="MDKC01000023">
    <property type="protein sequence ID" value="ODG91334.1"/>
    <property type="molecule type" value="Genomic_DNA"/>
</dbReference>
<dbReference type="NCBIfam" id="NF040999">
    <property type="entry name" value="pilin_ComGC"/>
    <property type="match status" value="1"/>
</dbReference>
<dbReference type="NCBIfam" id="TIGR02532">
    <property type="entry name" value="IV_pilin_GFxxxE"/>
    <property type="match status" value="1"/>
</dbReference>
<keyword evidence="5 10" id="KW-0812">Transmembrane</keyword>
<accession>A0ABX2ZS82</accession>
<keyword evidence="4" id="KW-0488">Methylation</keyword>
<evidence type="ECO:0000256" key="1">
    <source>
        <dbReference type="ARBA" id="ARBA00004162"/>
    </source>
</evidence>
<dbReference type="PIRSF" id="PIRSF029928">
    <property type="entry name" value="Late_competence_ComGC"/>
    <property type="match status" value="1"/>
</dbReference>
<evidence type="ECO:0000256" key="5">
    <source>
        <dbReference type="ARBA" id="ARBA00022692"/>
    </source>
</evidence>
<sequence length="99" mass="11082">MLNEKGFTLIEMLIVLFIISLLLLLVIPNLGKQQQTIQTKGCSALQKMVQSSVESYRLENEQLPESLSVLKEQGYITSYKCNNKVELSYDKATGSVSIP</sequence>
<keyword evidence="8 10" id="KW-0178">Competence</keyword>
<reference evidence="11 12" key="1">
    <citation type="submission" date="2016-07" db="EMBL/GenBank/DDBJ databases">
        <authorList>
            <person name="Townsley L."/>
            <person name="Shank E.A."/>
        </authorList>
    </citation>
    <scope>NUCLEOTIDE SEQUENCE [LARGE SCALE GENOMIC DNA]</scope>
    <source>
        <strain evidence="11 12">CH01</strain>
    </source>
</reference>
<dbReference type="InterPro" id="IPR016940">
    <property type="entry name" value="ComGC"/>
</dbReference>
<name>A0ABX2ZS82_9BACI</name>
<evidence type="ECO:0000256" key="2">
    <source>
        <dbReference type="ARBA" id="ARBA00004241"/>
    </source>
</evidence>
<dbReference type="Gene3D" id="3.30.700.10">
    <property type="entry name" value="Glycoprotein, Type 4 Pilin"/>
    <property type="match status" value="1"/>
</dbReference>
<comment type="subcellular location">
    <subcellularLocation>
        <location evidence="1">Cell membrane</location>
        <topology evidence="1">Single-pass membrane protein</topology>
    </subcellularLocation>
    <subcellularLocation>
        <location evidence="2">Cell surface</location>
    </subcellularLocation>
</comment>
<evidence type="ECO:0000256" key="6">
    <source>
        <dbReference type="ARBA" id="ARBA00022989"/>
    </source>
</evidence>
<evidence type="ECO:0000256" key="8">
    <source>
        <dbReference type="ARBA" id="ARBA00023287"/>
    </source>
</evidence>
<dbReference type="PANTHER" id="PTHR30093">
    <property type="entry name" value="GENERAL SECRETION PATHWAY PROTEIN G"/>
    <property type="match status" value="1"/>
</dbReference>
<comment type="function">
    <text evidence="10">Required for transformation and DNA binding.</text>
</comment>
<dbReference type="InterPro" id="IPR045584">
    <property type="entry name" value="Pilin-like"/>
</dbReference>
<proteinExistence type="inferred from homology"/>
<dbReference type="PROSITE" id="PS00409">
    <property type="entry name" value="PROKAR_NTER_METHYL"/>
    <property type="match status" value="1"/>
</dbReference>
<comment type="similarity">
    <text evidence="9 10">Belongs to the ComGC family.</text>
</comment>
<keyword evidence="12" id="KW-1185">Reference proteome</keyword>
<evidence type="ECO:0000256" key="4">
    <source>
        <dbReference type="ARBA" id="ARBA00022481"/>
    </source>
</evidence>
<keyword evidence="7 10" id="KW-0472">Membrane</keyword>
<dbReference type="Proteomes" id="UP000094580">
    <property type="component" value="Unassembled WGS sequence"/>
</dbReference>
<evidence type="ECO:0000256" key="3">
    <source>
        <dbReference type="ARBA" id="ARBA00022475"/>
    </source>
</evidence>